<keyword evidence="1" id="KW-0732">Signal</keyword>
<organism evidence="2">
    <name type="scientific">Medioppia subpectinata</name>
    <dbReference type="NCBI Taxonomy" id="1979941"/>
    <lineage>
        <taxon>Eukaryota</taxon>
        <taxon>Metazoa</taxon>
        <taxon>Ecdysozoa</taxon>
        <taxon>Arthropoda</taxon>
        <taxon>Chelicerata</taxon>
        <taxon>Arachnida</taxon>
        <taxon>Acari</taxon>
        <taxon>Acariformes</taxon>
        <taxon>Sarcoptiformes</taxon>
        <taxon>Oribatida</taxon>
        <taxon>Brachypylina</taxon>
        <taxon>Oppioidea</taxon>
        <taxon>Oppiidae</taxon>
        <taxon>Medioppia</taxon>
    </lineage>
</organism>
<name>A0A7R9LA32_9ACAR</name>
<sequence>MNSKSVFIFCLFFVFSEQSFDANQAMDYEEDFRRPNSVSGSATALLRRPPKKSIYISPDLDDILDQQSHDVYHDVV</sequence>
<evidence type="ECO:0000313" key="3">
    <source>
        <dbReference type="Proteomes" id="UP000759131"/>
    </source>
</evidence>
<proteinExistence type="predicted"/>
<dbReference type="EMBL" id="OC874748">
    <property type="protein sequence ID" value="CAD7637862.1"/>
    <property type="molecule type" value="Genomic_DNA"/>
</dbReference>
<dbReference type="Proteomes" id="UP000759131">
    <property type="component" value="Unassembled WGS sequence"/>
</dbReference>
<keyword evidence="3" id="KW-1185">Reference proteome</keyword>
<feature type="signal peptide" evidence="1">
    <location>
        <begin position="1"/>
        <end position="22"/>
    </location>
</feature>
<evidence type="ECO:0000313" key="2">
    <source>
        <dbReference type="EMBL" id="CAD7637862.1"/>
    </source>
</evidence>
<feature type="chain" id="PRO_5036211162" evidence="1">
    <location>
        <begin position="23"/>
        <end position="76"/>
    </location>
</feature>
<dbReference type="OrthoDB" id="6537058at2759"/>
<reference evidence="2" key="1">
    <citation type="submission" date="2020-11" db="EMBL/GenBank/DDBJ databases">
        <authorList>
            <person name="Tran Van P."/>
        </authorList>
    </citation>
    <scope>NUCLEOTIDE SEQUENCE</scope>
</reference>
<dbReference type="EMBL" id="CAJPIZ010020173">
    <property type="protein sequence ID" value="CAG2117196.1"/>
    <property type="molecule type" value="Genomic_DNA"/>
</dbReference>
<protein>
    <submittedName>
        <fullName evidence="2">Uncharacterized protein</fullName>
    </submittedName>
</protein>
<evidence type="ECO:0000256" key="1">
    <source>
        <dbReference type="SAM" id="SignalP"/>
    </source>
</evidence>
<feature type="non-terminal residue" evidence="2">
    <location>
        <position position="1"/>
    </location>
</feature>
<gene>
    <name evidence="2" type="ORF">OSB1V03_LOCUS17149</name>
</gene>
<accession>A0A7R9LA32</accession>
<dbReference type="AlphaFoldDB" id="A0A7R9LA32"/>